<name>A0A382RFE2_9ZZZZ</name>
<protein>
    <recommendedName>
        <fullName evidence="2">Lipocalin-like domain-containing protein</fullName>
    </recommendedName>
</protein>
<dbReference type="PROSITE" id="PS51257">
    <property type="entry name" value="PROKAR_LIPOPROTEIN"/>
    <property type="match status" value="1"/>
</dbReference>
<reference evidence="1" key="1">
    <citation type="submission" date="2018-05" db="EMBL/GenBank/DDBJ databases">
        <authorList>
            <person name="Lanie J.A."/>
            <person name="Ng W.-L."/>
            <person name="Kazmierczak K.M."/>
            <person name="Andrzejewski T.M."/>
            <person name="Davidsen T.M."/>
            <person name="Wayne K.J."/>
            <person name="Tettelin H."/>
            <person name="Glass J.I."/>
            <person name="Rusch D."/>
            <person name="Podicherti R."/>
            <person name="Tsui H.-C.T."/>
            <person name="Winkler M.E."/>
        </authorList>
    </citation>
    <scope>NUCLEOTIDE SEQUENCE</scope>
</reference>
<proteinExistence type="predicted"/>
<sequence length="270" mass="31076">MKNHLILIFTIFLFVSCRKPEDPLVNGCKDFSALNFNSEAIDDDCTCEYDIYDLELLNCITASFGVNYNEYYINNQNSLPLLSNDITFCNEYSVKENDTLHINFIEESVCIEAITKNKLPYDNETTCEDSCGYWIDVRCPLNIYYRSDPPDSNFADLEGNWKLKESRNYNNEYCYQNDYEIMEIDSNSTFSLEFQNNTVTLETVTNGDTVIFFGMLNTVDSDTSITVNNHKFFQTEDKCMDVDISDSDSLTVISVAANYAGYYIFEVAEN</sequence>
<gene>
    <name evidence="1" type="ORF">METZ01_LOCUS348816</name>
</gene>
<accession>A0A382RFE2</accession>
<organism evidence="1">
    <name type="scientific">marine metagenome</name>
    <dbReference type="NCBI Taxonomy" id="408172"/>
    <lineage>
        <taxon>unclassified sequences</taxon>
        <taxon>metagenomes</taxon>
        <taxon>ecological metagenomes</taxon>
    </lineage>
</organism>
<evidence type="ECO:0000313" key="1">
    <source>
        <dbReference type="EMBL" id="SVC95962.1"/>
    </source>
</evidence>
<evidence type="ECO:0008006" key="2">
    <source>
        <dbReference type="Google" id="ProtNLM"/>
    </source>
</evidence>
<dbReference type="AlphaFoldDB" id="A0A382RFE2"/>
<dbReference type="EMBL" id="UINC01121074">
    <property type="protein sequence ID" value="SVC95962.1"/>
    <property type="molecule type" value="Genomic_DNA"/>
</dbReference>
<feature type="non-terminal residue" evidence="1">
    <location>
        <position position="270"/>
    </location>
</feature>